<dbReference type="RefSeq" id="WP_166213699.1">
    <property type="nucleotide sequence ID" value="NZ_CP088285.1"/>
</dbReference>
<gene>
    <name evidence="1" type="ORF">HAP48_042145</name>
</gene>
<name>A0A973W8V8_9BRAD</name>
<protein>
    <submittedName>
        <fullName evidence="1">Uncharacterized protein</fullName>
    </submittedName>
</protein>
<proteinExistence type="predicted"/>
<sequence length="275" mass="31725">MNTPSPWLAKNLADERWFGEGQPNWKHLPSVEKAQIERLKRVRLLKKHRHPELMTALAACAPGKRCLSGCCPECGRAMQRFVATKASQLLTPYNEYDVASIIGRTQRLQGNLRTLPAAKFRDHLLRTLRRGRAGLALGGIDFSFNEFPATDRLARWVPHFWLLIHNANRPRWERVVRETYLAKALIRPRPIRIDPWDGNIEALGYALKTKFDRRISKVTYRFARGKVRECKNTTSDRLRANERVELFLYLHEIGLEGRLVLFEVTKARGGFDVAS</sequence>
<reference evidence="1" key="1">
    <citation type="submission" date="2020-06" db="EMBL/GenBank/DDBJ databases">
        <title>Whole Genome Sequence of Bradyrhizobium sp. Strain 1S1.</title>
        <authorList>
            <person name="Bromfield E.S.P."/>
            <person name="Cloutier S."/>
        </authorList>
    </citation>
    <scope>NUCLEOTIDE SEQUENCE [LARGE SCALE GENOMIC DNA]</scope>
    <source>
        <strain evidence="1">1S1</strain>
    </source>
</reference>
<evidence type="ECO:0000313" key="1">
    <source>
        <dbReference type="EMBL" id="NVI49330.1"/>
    </source>
</evidence>
<comment type="caution">
    <text evidence="1">The sequence shown here is derived from an EMBL/GenBank/DDBJ whole genome shotgun (WGS) entry which is preliminary data.</text>
</comment>
<dbReference type="AlphaFoldDB" id="A0A973W8V8"/>
<accession>A0A973W8V8</accession>
<dbReference type="EMBL" id="JAAOLE020000001">
    <property type="protein sequence ID" value="NVI49330.1"/>
    <property type="molecule type" value="Genomic_DNA"/>
</dbReference>
<organism evidence="1">
    <name type="scientific">Bradyrhizobium septentrionale</name>
    <dbReference type="NCBI Taxonomy" id="1404411"/>
    <lineage>
        <taxon>Bacteria</taxon>
        <taxon>Pseudomonadati</taxon>
        <taxon>Pseudomonadota</taxon>
        <taxon>Alphaproteobacteria</taxon>
        <taxon>Hyphomicrobiales</taxon>
        <taxon>Nitrobacteraceae</taxon>
        <taxon>Bradyrhizobium</taxon>
    </lineage>
</organism>